<organism evidence="9 10">
    <name type="scientific">Actinophytocola gossypii</name>
    <dbReference type="NCBI Taxonomy" id="2812003"/>
    <lineage>
        <taxon>Bacteria</taxon>
        <taxon>Bacillati</taxon>
        <taxon>Actinomycetota</taxon>
        <taxon>Actinomycetes</taxon>
        <taxon>Pseudonocardiales</taxon>
        <taxon>Pseudonocardiaceae</taxon>
    </lineage>
</organism>
<dbReference type="PANTHER" id="PTHR33362:SF2">
    <property type="entry name" value="TRAP TRANSPORTER LARGE PERMEASE PROTEIN"/>
    <property type="match status" value="1"/>
</dbReference>
<feature type="transmembrane region" description="Helical" evidence="7">
    <location>
        <begin position="334"/>
        <end position="352"/>
    </location>
</feature>
<keyword evidence="4 7" id="KW-0812">Transmembrane</keyword>
<keyword evidence="2" id="KW-1003">Cell membrane</keyword>
<evidence type="ECO:0000256" key="5">
    <source>
        <dbReference type="ARBA" id="ARBA00022989"/>
    </source>
</evidence>
<comment type="subcellular location">
    <subcellularLocation>
        <location evidence="1">Cell inner membrane</location>
        <topology evidence="1">Multi-pass membrane protein</topology>
    </subcellularLocation>
</comment>
<reference evidence="9 10" key="1">
    <citation type="submission" date="2021-02" db="EMBL/GenBank/DDBJ databases">
        <title>Actinophytocola xerophila sp. nov., isolated from soil of cotton cropping field.</title>
        <authorList>
            <person name="Huang R."/>
            <person name="Chen X."/>
            <person name="Ge X."/>
            <person name="Liu W."/>
        </authorList>
    </citation>
    <scope>NUCLEOTIDE SEQUENCE [LARGE SCALE GENOMIC DNA]</scope>
    <source>
        <strain evidence="9 10">S1-96</strain>
    </source>
</reference>
<evidence type="ECO:0000313" key="9">
    <source>
        <dbReference type="EMBL" id="MCT2581848.1"/>
    </source>
</evidence>
<dbReference type="Pfam" id="PF06808">
    <property type="entry name" value="DctM"/>
    <property type="match status" value="1"/>
</dbReference>
<feature type="transmembrane region" description="Helical" evidence="7">
    <location>
        <begin position="137"/>
        <end position="164"/>
    </location>
</feature>
<dbReference type="NCBIfam" id="TIGR00786">
    <property type="entry name" value="dctM"/>
    <property type="match status" value="1"/>
</dbReference>
<gene>
    <name evidence="9" type="ORF">JT362_01780</name>
</gene>
<evidence type="ECO:0000256" key="1">
    <source>
        <dbReference type="ARBA" id="ARBA00004429"/>
    </source>
</evidence>
<sequence>MTSGILLLVVLFAMILLGVPVAYAFLGAGLVFVFFALDVPSAALLAQTTTAGADSIPLTAIPLFLLAGSLMNAGGITRRLIDFASLLFGRMPGGLGVVNIGTNVLFSGISGSAAAEASAIGKAMIPGMTAQGYPRSFSAALTSTASILGPIIPPSIPLVVYAIAANQKIKPLLVAGILPGLLLALVLAGMVVVLAIRRKYPKQDRVPARAALLAVRDSIAALLMPVIIIAGIMTGWFTATESAAVAVLYALVVSTVFYRELNLRRLPAVFAGAALNSAVILFIVAAAAVLGQVFVRTGFPTALTATLGDLGPVAFLILVNVILLVFGMFLESNAAIIIFTPLLLPTAMALGIDPVHFGVVLVFNLMVGLVTPPIGISLFIASSIARLPAMTVARANLPFLTAALVALVVITFWPQLSLVLT</sequence>
<evidence type="ECO:0000256" key="2">
    <source>
        <dbReference type="ARBA" id="ARBA00022475"/>
    </source>
</evidence>
<keyword evidence="5 7" id="KW-1133">Transmembrane helix</keyword>
<feature type="transmembrane region" description="Helical" evidence="7">
    <location>
        <begin position="7"/>
        <end position="35"/>
    </location>
</feature>
<feature type="transmembrane region" description="Helical" evidence="7">
    <location>
        <begin position="55"/>
        <end position="73"/>
    </location>
</feature>
<feature type="transmembrane region" description="Helical" evidence="7">
    <location>
        <begin position="310"/>
        <end position="329"/>
    </location>
</feature>
<dbReference type="RefSeq" id="WP_260189207.1">
    <property type="nucleotide sequence ID" value="NZ_JAFFZE010000004.1"/>
</dbReference>
<evidence type="ECO:0000313" key="10">
    <source>
        <dbReference type="Proteomes" id="UP001156441"/>
    </source>
</evidence>
<dbReference type="Proteomes" id="UP001156441">
    <property type="component" value="Unassembled WGS sequence"/>
</dbReference>
<feature type="transmembrane region" description="Helical" evidence="7">
    <location>
        <begin position="243"/>
        <end position="261"/>
    </location>
</feature>
<dbReference type="PIRSF" id="PIRSF006066">
    <property type="entry name" value="HI0050"/>
    <property type="match status" value="1"/>
</dbReference>
<feature type="transmembrane region" description="Helical" evidence="7">
    <location>
        <begin position="397"/>
        <end position="416"/>
    </location>
</feature>
<name>A0ABT2J1X4_9PSEU</name>
<feature type="transmembrane region" description="Helical" evidence="7">
    <location>
        <begin position="176"/>
        <end position="197"/>
    </location>
</feature>
<dbReference type="PANTHER" id="PTHR33362">
    <property type="entry name" value="SIALIC ACID TRAP TRANSPORTER PERMEASE PROTEIN SIAT-RELATED"/>
    <property type="match status" value="1"/>
</dbReference>
<feature type="transmembrane region" description="Helical" evidence="7">
    <location>
        <begin position="268"/>
        <end position="290"/>
    </location>
</feature>
<comment type="caution">
    <text evidence="9">The sequence shown here is derived from an EMBL/GenBank/DDBJ whole genome shotgun (WGS) entry which is preliminary data.</text>
</comment>
<evidence type="ECO:0000256" key="4">
    <source>
        <dbReference type="ARBA" id="ARBA00022692"/>
    </source>
</evidence>
<evidence type="ECO:0000259" key="8">
    <source>
        <dbReference type="Pfam" id="PF06808"/>
    </source>
</evidence>
<keyword evidence="3" id="KW-0997">Cell inner membrane</keyword>
<keyword evidence="10" id="KW-1185">Reference proteome</keyword>
<proteinExistence type="predicted"/>
<evidence type="ECO:0000256" key="3">
    <source>
        <dbReference type="ARBA" id="ARBA00022519"/>
    </source>
</evidence>
<protein>
    <submittedName>
        <fullName evidence="9">TRAP transporter large permease</fullName>
    </submittedName>
</protein>
<evidence type="ECO:0000256" key="7">
    <source>
        <dbReference type="SAM" id="Phobius"/>
    </source>
</evidence>
<accession>A0ABT2J1X4</accession>
<dbReference type="InterPro" id="IPR010656">
    <property type="entry name" value="DctM"/>
</dbReference>
<feature type="transmembrane region" description="Helical" evidence="7">
    <location>
        <begin position="358"/>
        <end position="385"/>
    </location>
</feature>
<evidence type="ECO:0000256" key="6">
    <source>
        <dbReference type="ARBA" id="ARBA00023136"/>
    </source>
</evidence>
<keyword evidence="6 7" id="KW-0472">Membrane</keyword>
<feature type="domain" description="TRAP C4-dicarboxylate transport system permease DctM subunit" evidence="8">
    <location>
        <begin position="8"/>
        <end position="416"/>
    </location>
</feature>
<feature type="transmembrane region" description="Helical" evidence="7">
    <location>
        <begin position="218"/>
        <end position="237"/>
    </location>
</feature>
<dbReference type="InterPro" id="IPR004681">
    <property type="entry name" value="TRAP_DctM"/>
</dbReference>
<dbReference type="EMBL" id="JAFFZE010000004">
    <property type="protein sequence ID" value="MCT2581848.1"/>
    <property type="molecule type" value="Genomic_DNA"/>
</dbReference>